<organism evidence="7 8">
    <name type="scientific">Herbihabitans rhizosphaerae</name>
    <dbReference type="NCBI Taxonomy" id="1872711"/>
    <lineage>
        <taxon>Bacteria</taxon>
        <taxon>Bacillati</taxon>
        <taxon>Actinomycetota</taxon>
        <taxon>Actinomycetes</taxon>
        <taxon>Pseudonocardiales</taxon>
        <taxon>Pseudonocardiaceae</taxon>
        <taxon>Herbihabitans</taxon>
    </lineage>
</organism>
<evidence type="ECO:0000256" key="1">
    <source>
        <dbReference type="ARBA" id="ARBA00004651"/>
    </source>
</evidence>
<dbReference type="RefSeq" id="WP_130345879.1">
    <property type="nucleotide sequence ID" value="NZ_SGWQ01000007.1"/>
</dbReference>
<feature type="transmembrane region" description="Helical" evidence="5">
    <location>
        <begin position="247"/>
        <end position="265"/>
    </location>
</feature>
<feature type="transmembrane region" description="Helical" evidence="5">
    <location>
        <begin position="87"/>
        <end position="109"/>
    </location>
</feature>
<reference evidence="7 8" key="1">
    <citation type="submission" date="2019-02" db="EMBL/GenBank/DDBJ databases">
        <title>Genomic Encyclopedia of Type Strains, Phase IV (KMG-IV): sequencing the most valuable type-strain genomes for metagenomic binning, comparative biology and taxonomic classification.</title>
        <authorList>
            <person name="Goeker M."/>
        </authorList>
    </citation>
    <scope>NUCLEOTIDE SEQUENCE [LARGE SCALE GENOMIC DNA]</scope>
    <source>
        <strain evidence="7 8">DSM 101727</strain>
    </source>
</reference>
<dbReference type="CDD" id="cd17353">
    <property type="entry name" value="MFS_OFA_like"/>
    <property type="match status" value="1"/>
</dbReference>
<feature type="transmembrane region" description="Helical" evidence="5">
    <location>
        <begin position="285"/>
        <end position="306"/>
    </location>
</feature>
<protein>
    <submittedName>
        <fullName evidence="7">Nitrate/nitrite transporter NarK</fullName>
    </submittedName>
</protein>
<feature type="transmembrane region" description="Helical" evidence="5">
    <location>
        <begin position="146"/>
        <end position="166"/>
    </location>
</feature>
<feature type="transmembrane region" description="Helical" evidence="5">
    <location>
        <begin position="417"/>
        <end position="436"/>
    </location>
</feature>
<feature type="transmembrane region" description="Helical" evidence="5">
    <location>
        <begin position="186"/>
        <end position="208"/>
    </location>
</feature>
<dbReference type="InterPro" id="IPR020846">
    <property type="entry name" value="MFS_dom"/>
</dbReference>
<name>A0A4Q7KIJ3_9PSEU</name>
<dbReference type="OrthoDB" id="9793415at2"/>
<evidence type="ECO:0000313" key="7">
    <source>
        <dbReference type="EMBL" id="RZS36368.1"/>
    </source>
</evidence>
<gene>
    <name evidence="7" type="ORF">EV193_10749</name>
</gene>
<evidence type="ECO:0000256" key="5">
    <source>
        <dbReference type="SAM" id="Phobius"/>
    </source>
</evidence>
<feature type="transmembrane region" description="Helical" evidence="5">
    <location>
        <begin position="378"/>
        <end position="397"/>
    </location>
</feature>
<dbReference type="AlphaFoldDB" id="A0A4Q7KIJ3"/>
<comment type="caution">
    <text evidence="7">The sequence shown here is derived from an EMBL/GenBank/DDBJ whole genome shotgun (WGS) entry which is preliminary data.</text>
</comment>
<dbReference type="Pfam" id="PF07690">
    <property type="entry name" value="MFS_1"/>
    <property type="match status" value="1"/>
</dbReference>
<feature type="transmembrane region" description="Helical" evidence="5">
    <location>
        <begin position="318"/>
        <end position="336"/>
    </location>
</feature>
<keyword evidence="4 5" id="KW-0472">Membrane</keyword>
<evidence type="ECO:0000256" key="3">
    <source>
        <dbReference type="ARBA" id="ARBA00022989"/>
    </source>
</evidence>
<feature type="transmembrane region" description="Helical" evidence="5">
    <location>
        <begin position="54"/>
        <end position="75"/>
    </location>
</feature>
<evidence type="ECO:0000256" key="2">
    <source>
        <dbReference type="ARBA" id="ARBA00022692"/>
    </source>
</evidence>
<dbReference type="PANTHER" id="PTHR11360:SF317">
    <property type="entry name" value="MAJOR FACILITATOR SUPERFAMILY (MFS) PROFILE DOMAIN-CONTAINING PROTEIN-RELATED"/>
    <property type="match status" value="1"/>
</dbReference>
<feature type="transmembrane region" description="Helical" evidence="5">
    <location>
        <begin position="342"/>
        <end position="366"/>
    </location>
</feature>
<feature type="domain" description="Major facilitator superfamily (MFS) profile" evidence="6">
    <location>
        <begin position="1"/>
        <end position="441"/>
    </location>
</feature>
<keyword evidence="3 5" id="KW-1133">Transmembrane helix</keyword>
<evidence type="ECO:0000256" key="4">
    <source>
        <dbReference type="ARBA" id="ARBA00023136"/>
    </source>
</evidence>
<dbReference type="SUPFAM" id="SSF103473">
    <property type="entry name" value="MFS general substrate transporter"/>
    <property type="match status" value="1"/>
</dbReference>
<dbReference type="Proteomes" id="UP000294257">
    <property type="component" value="Unassembled WGS sequence"/>
</dbReference>
<dbReference type="PANTHER" id="PTHR11360">
    <property type="entry name" value="MONOCARBOXYLATE TRANSPORTER"/>
    <property type="match status" value="1"/>
</dbReference>
<keyword evidence="8" id="KW-1185">Reference proteome</keyword>
<dbReference type="Gene3D" id="1.20.1250.20">
    <property type="entry name" value="MFS general substrate transporter like domains"/>
    <property type="match status" value="2"/>
</dbReference>
<comment type="subcellular location">
    <subcellularLocation>
        <location evidence="1">Cell membrane</location>
        <topology evidence="1">Multi-pass membrane protein</topology>
    </subcellularLocation>
</comment>
<dbReference type="PROSITE" id="PS50850">
    <property type="entry name" value="MFS"/>
    <property type="match status" value="1"/>
</dbReference>
<dbReference type="EMBL" id="SGWQ01000007">
    <property type="protein sequence ID" value="RZS36368.1"/>
    <property type="molecule type" value="Genomic_DNA"/>
</dbReference>
<dbReference type="InterPro" id="IPR011701">
    <property type="entry name" value="MFS"/>
</dbReference>
<evidence type="ECO:0000313" key="8">
    <source>
        <dbReference type="Proteomes" id="UP000294257"/>
    </source>
</evidence>
<dbReference type="GO" id="GO:0005886">
    <property type="term" value="C:plasma membrane"/>
    <property type="evidence" value="ECO:0007669"/>
    <property type="project" value="UniProtKB-SubCell"/>
</dbReference>
<evidence type="ECO:0000259" key="6">
    <source>
        <dbReference type="PROSITE" id="PS50850"/>
    </source>
</evidence>
<dbReference type="InterPro" id="IPR036259">
    <property type="entry name" value="MFS_trans_sf"/>
</dbReference>
<proteinExistence type="predicted"/>
<keyword evidence="2 5" id="KW-0812">Transmembrane</keyword>
<accession>A0A4Q7KIJ3</accession>
<sequence length="458" mass="48211">MAAGFLTRERTVAPPGWSRWLIPPAALSIHLSIGQAYAWSVFKPPLEAGLDLSGFLSALPFTLGIIMLGLSAALFGTRVDANGPRWAMVVSSACFVSGFLISALGLYLGQYWLVVLGYGFVGGIGLGIGYISPVSTLIKWFPDRPGLSTGIAIMGFGGGALIASPLTQQLLGTFGATGANPDVGGVGNTFLVLGLIYAVFMSVGWLLIRVPPEGWAPAGWDPAAARKRPLISLANVSARNAIKTPQFWFLWVVLCFNVTAGIGILEKAAPIYRDFFPGGTTAALAAAAAGFVAILSLANAIGRILWSSTSDFLGRKNMYRIYLGVGALLYLALTLTTNTNKVVFLVCCLLILSFYGAGFATVPAYLRDLFGTYQVGAIHGRLLTAWSVAGVLGPLIVNAIADARIAAGVQGPGRYTTAFMIMIGLLVIGFVCNELIRPVDEKFHEPAVEAAARTEAAA</sequence>
<feature type="transmembrane region" description="Helical" evidence="5">
    <location>
        <begin position="115"/>
        <end position="134"/>
    </location>
</feature>
<feature type="transmembrane region" description="Helical" evidence="5">
    <location>
        <begin position="20"/>
        <end position="42"/>
    </location>
</feature>
<dbReference type="InterPro" id="IPR050327">
    <property type="entry name" value="Proton-linked_MCT"/>
</dbReference>
<dbReference type="GO" id="GO:0022857">
    <property type="term" value="F:transmembrane transporter activity"/>
    <property type="evidence" value="ECO:0007669"/>
    <property type="project" value="InterPro"/>
</dbReference>